<dbReference type="GO" id="GO:0005815">
    <property type="term" value="C:microtubule organizing center"/>
    <property type="evidence" value="ECO:0007669"/>
    <property type="project" value="TreeGrafter"/>
</dbReference>
<dbReference type="Proteomes" id="UP000654395">
    <property type="component" value="Unassembled WGS sequence"/>
</dbReference>
<reference evidence="2" key="1">
    <citation type="submission" date="2020-02" db="EMBL/GenBank/DDBJ databases">
        <title>Bird 10,000 Genomes (B10K) Project - Family phase.</title>
        <authorList>
            <person name="Zhang G."/>
        </authorList>
    </citation>
    <scope>NUCLEOTIDE SEQUENCE</scope>
    <source>
        <strain evidence="2">B10K-DU-030-59</strain>
    </source>
</reference>
<dbReference type="OrthoDB" id="125906at2759"/>
<evidence type="ECO:0000259" key="1">
    <source>
        <dbReference type="Pfam" id="PF18289"/>
    </source>
</evidence>
<dbReference type="InterPro" id="IPR026295">
    <property type="entry name" value="CCD81"/>
</dbReference>
<protein>
    <submittedName>
        <fullName evidence="2">CCD81 protein</fullName>
    </submittedName>
</protein>
<feature type="non-terminal residue" evidence="2">
    <location>
        <position position="138"/>
    </location>
</feature>
<dbReference type="Pfam" id="PF18289">
    <property type="entry name" value="HU-CCDC81_euk_2"/>
    <property type="match status" value="1"/>
</dbReference>
<evidence type="ECO:0000313" key="3">
    <source>
        <dbReference type="Proteomes" id="UP000654395"/>
    </source>
</evidence>
<dbReference type="PANTHER" id="PTHR14362:SF2">
    <property type="entry name" value="COILED-COIL DOMAIN-CONTAINING PROTEIN 81"/>
    <property type="match status" value="1"/>
</dbReference>
<name>A0A852L1C8_UROIN</name>
<keyword evidence="3" id="KW-1185">Reference proteome</keyword>
<dbReference type="EMBL" id="WBNH01008632">
    <property type="protein sequence ID" value="NXX82800.1"/>
    <property type="molecule type" value="Genomic_DNA"/>
</dbReference>
<organism evidence="2 3">
    <name type="scientific">Urocolius indicus</name>
    <name type="common">Red-faced mousebird</name>
    <name type="synonym">Colius indicus</name>
    <dbReference type="NCBI Taxonomy" id="458196"/>
    <lineage>
        <taxon>Eukaryota</taxon>
        <taxon>Metazoa</taxon>
        <taxon>Chordata</taxon>
        <taxon>Craniata</taxon>
        <taxon>Vertebrata</taxon>
        <taxon>Euteleostomi</taxon>
        <taxon>Archelosauria</taxon>
        <taxon>Archosauria</taxon>
        <taxon>Dinosauria</taxon>
        <taxon>Saurischia</taxon>
        <taxon>Theropoda</taxon>
        <taxon>Coelurosauria</taxon>
        <taxon>Aves</taxon>
        <taxon>Neognathae</taxon>
        <taxon>Neoaves</taxon>
        <taxon>Telluraves</taxon>
        <taxon>Coraciimorphae</taxon>
        <taxon>Coliiformes</taxon>
        <taxon>Coliidae</taxon>
        <taxon>Urocolius</taxon>
    </lineage>
</organism>
<comment type="caution">
    <text evidence="2">The sequence shown here is derived from an EMBL/GenBank/DDBJ whole genome shotgun (WGS) entry which is preliminary data.</text>
</comment>
<accession>A0A852L1C8</accession>
<evidence type="ECO:0000313" key="2">
    <source>
        <dbReference type="EMBL" id="NXX82800.1"/>
    </source>
</evidence>
<gene>
    <name evidence="2" type="primary">Ccdc81_1</name>
    <name evidence="2" type="ORF">UROIND_R01091</name>
</gene>
<feature type="non-terminal residue" evidence="2">
    <location>
        <position position="1"/>
    </location>
</feature>
<sequence length="138" mass="15934">QGVLVKGLGIFAVVREKLWGKEVEYVIQRPVFQLDADLSRLLNVKDPQENIFDDVEVEPLNYKWLLRATSFPLHVVEGFVEETILLYALQLWAGQNRPFIFKNIGVLSSTQGFLCLHFYRSCVEALEKRETILTLLHT</sequence>
<dbReference type="InterPro" id="IPR040673">
    <property type="entry name" value="CCDC81_HU_dom_2"/>
</dbReference>
<proteinExistence type="predicted"/>
<dbReference type="PANTHER" id="PTHR14362">
    <property type="entry name" value="COILED-COIL DOMAIN-CONTAINING PROTEIN 81"/>
    <property type="match status" value="1"/>
</dbReference>
<dbReference type="AlphaFoldDB" id="A0A852L1C8"/>
<feature type="domain" description="CCDC81 HU" evidence="1">
    <location>
        <begin position="56"/>
        <end position="128"/>
    </location>
</feature>